<dbReference type="Proteomes" id="UP000431451">
    <property type="component" value="Unassembled WGS sequence"/>
</dbReference>
<dbReference type="EMBL" id="CAKJVE010000004">
    <property type="protein sequence ID" value="CAG9706854.1"/>
    <property type="molecule type" value="Genomic_DNA"/>
</dbReference>
<dbReference type="EMBL" id="UWJD01000002">
    <property type="protein sequence ID" value="VCT84984.1"/>
    <property type="molecule type" value="Genomic_DNA"/>
</dbReference>
<organism evidence="2 3">
    <name type="scientific">Clostridium neonatale</name>
    <dbReference type="NCBI Taxonomy" id="137838"/>
    <lineage>
        <taxon>Bacteria</taxon>
        <taxon>Bacillati</taxon>
        <taxon>Bacillota</taxon>
        <taxon>Clostridia</taxon>
        <taxon>Eubacteriales</taxon>
        <taxon>Clostridiaceae</taxon>
        <taxon>Clostridium</taxon>
    </lineage>
</organism>
<gene>
    <name evidence="2" type="primary">rpoH_2</name>
    <name evidence="1" type="ORF">CNEO_42691</name>
    <name evidence="2" type="ORF">CNEONATNEC25_02585</name>
</gene>
<evidence type="ECO:0000313" key="1">
    <source>
        <dbReference type="EMBL" id="CAG9706854.1"/>
    </source>
</evidence>
<dbReference type="SUPFAM" id="SSF88659">
    <property type="entry name" value="Sigma3 and sigma4 domains of RNA polymerase sigma factors"/>
    <property type="match status" value="1"/>
</dbReference>
<evidence type="ECO:0000313" key="3">
    <source>
        <dbReference type="Proteomes" id="UP000431451"/>
    </source>
</evidence>
<dbReference type="InterPro" id="IPR013325">
    <property type="entry name" value="RNA_pol_sigma_r2"/>
</dbReference>
<dbReference type="RefSeq" id="WP_159116523.1">
    <property type="nucleotide sequence ID" value="NZ_CAKJVE010000004.1"/>
</dbReference>
<evidence type="ECO:0000313" key="2">
    <source>
        <dbReference type="EMBL" id="VCT84984.1"/>
    </source>
</evidence>
<name>A0A650MMF8_9CLOT</name>
<reference evidence="2 3" key="1">
    <citation type="submission" date="2018-06" db="EMBL/GenBank/DDBJ databases">
        <authorList>
            <consortium name="IHU Genomes"/>
        </authorList>
    </citation>
    <scope>NUCLEOTIDE SEQUENCE [LARGE SCALE GENOMIC DNA]</scope>
    <source>
        <strain evidence="2 3">NEC25</strain>
    </source>
</reference>
<dbReference type="NCBIfam" id="TIGR02937">
    <property type="entry name" value="sigma70-ECF"/>
    <property type="match status" value="1"/>
</dbReference>
<accession>A0A650MMF8</accession>
<reference evidence="1" key="2">
    <citation type="submission" date="2021-10" db="EMBL/GenBank/DDBJ databases">
        <authorList>
            <person name="Mesa V."/>
        </authorList>
    </citation>
    <scope>NUCLEOTIDE SEQUENCE</scope>
    <source>
        <strain evidence="1">CC3_PB</strain>
    </source>
</reference>
<dbReference type="AlphaFoldDB" id="A0A650MMF8"/>
<proteinExistence type="predicted"/>
<sequence length="192" mass="22214">MDYVYIENLAVRSKAGDKYSKELLFLEFRPFIISISKKTFIHGYDIEDIQSECYSILFKCVVLYEASYHRFVAYAVNGIKNSINALIEKSKNRSSAEGNEALTLCSNLEYVLSSNTQTIEETLCEKADYENLFLAINKLNSKEKALITAVYFRRKTLTEYSKRTNIPYYDIITIKNSALKKLLIYLNNSNRI</sequence>
<dbReference type="Proteomes" id="UP000789738">
    <property type="component" value="Unassembled WGS sequence"/>
</dbReference>
<dbReference type="GO" id="GO:0003700">
    <property type="term" value="F:DNA-binding transcription factor activity"/>
    <property type="evidence" value="ECO:0007669"/>
    <property type="project" value="InterPro"/>
</dbReference>
<dbReference type="InterPro" id="IPR014284">
    <property type="entry name" value="RNA_pol_sigma-70_dom"/>
</dbReference>
<dbReference type="InterPro" id="IPR013324">
    <property type="entry name" value="RNA_pol_sigma_r3/r4-like"/>
</dbReference>
<dbReference type="Gene3D" id="1.20.140.160">
    <property type="match status" value="1"/>
</dbReference>
<dbReference type="SUPFAM" id="SSF88946">
    <property type="entry name" value="Sigma2 domain of RNA polymerase sigma factors"/>
    <property type="match status" value="1"/>
</dbReference>
<dbReference type="GO" id="GO:0006352">
    <property type="term" value="P:DNA-templated transcription initiation"/>
    <property type="evidence" value="ECO:0007669"/>
    <property type="project" value="InterPro"/>
</dbReference>
<protein>
    <submittedName>
        <fullName evidence="1">ECF RNA polymerase sigma factor</fullName>
    </submittedName>
    <submittedName>
        <fullName evidence="2">RNA polymerase sigma factor RpoH</fullName>
    </submittedName>
</protein>